<sequence length="191" mass="22319">MGRQPCCDKIGLKRGPWTIEEDHKLMSFIMNNGIQCWRMVPKLAGRTDNEIKNHWNTRIKKRLKLSGLDPLTHQPIVQKEKAKSDFKQNEEEKVEINAQILQEEPKADHQIMNEAKADIITRSSDNLINYEMMYRSTYSPSIISLEDSVSFHNSMGESIYEESSNMQQWVESVDSFLYWDGINEVDQNFVF</sequence>
<dbReference type="InterPro" id="IPR015495">
    <property type="entry name" value="Myb_TF_plants"/>
</dbReference>
<evidence type="ECO:0000313" key="8">
    <source>
        <dbReference type="EMBL" id="PIN07028.1"/>
    </source>
</evidence>
<reference evidence="7" key="3">
    <citation type="journal article" date="2018" name="Gigascience">
        <title>Genome assembly of the pink ipe (Handroanthus impetiginosus, Bignoniaceae), a highly-valued ecologically keystone neotropical timber forest tree.</title>
        <authorList>
            <person name="Silva-Junior O.B."/>
            <person name="Novaes E."/>
            <person name="Grattapaglia D."/>
            <person name="Collevatti R.G."/>
        </authorList>
    </citation>
    <scope>NUCLEOTIDE SEQUENCE [LARGE SCALE GENOMIC DNA]</scope>
    <source>
        <strain evidence="7">UFG-1</strain>
        <tissue evidence="7">Leaf</tissue>
    </source>
</reference>
<keyword evidence="3" id="KW-0238">DNA-binding</keyword>
<accession>A0A2G9G3Z2</accession>
<dbReference type="CDD" id="cd00167">
    <property type="entry name" value="SANT"/>
    <property type="match status" value="1"/>
</dbReference>
<dbReference type="PROSITE" id="PS50090">
    <property type="entry name" value="MYB_LIKE"/>
    <property type="match status" value="1"/>
</dbReference>
<keyword evidence="4" id="KW-0539">Nucleus</keyword>
<dbReference type="GO" id="GO:0003677">
    <property type="term" value="F:DNA binding"/>
    <property type="evidence" value="ECO:0007669"/>
    <property type="project" value="UniProtKB-KW"/>
</dbReference>
<name>A0A2G9G3Z2_9LAMI</name>
<evidence type="ECO:0000256" key="3">
    <source>
        <dbReference type="ARBA" id="ARBA00023125"/>
    </source>
</evidence>
<dbReference type="STRING" id="429701.A0A2G9G3Z2"/>
<keyword evidence="9" id="KW-1185">Reference proteome</keyword>
<dbReference type="EMBL" id="NKXS01004242">
    <property type="protein sequence ID" value="PIN07028.1"/>
    <property type="molecule type" value="Genomic_DNA"/>
</dbReference>
<dbReference type="PROSITE" id="PS51294">
    <property type="entry name" value="HTH_MYB"/>
    <property type="match status" value="1"/>
</dbReference>
<dbReference type="Gene3D" id="1.10.10.60">
    <property type="entry name" value="Homeodomain-like"/>
    <property type="match status" value="1"/>
</dbReference>
<dbReference type="InterPro" id="IPR001005">
    <property type="entry name" value="SANT/Myb"/>
</dbReference>
<dbReference type="OrthoDB" id="2143914at2759"/>
<organism evidence="7 9">
    <name type="scientific">Handroanthus impetiginosus</name>
    <dbReference type="NCBI Taxonomy" id="429701"/>
    <lineage>
        <taxon>Eukaryota</taxon>
        <taxon>Viridiplantae</taxon>
        <taxon>Streptophyta</taxon>
        <taxon>Embryophyta</taxon>
        <taxon>Tracheophyta</taxon>
        <taxon>Spermatophyta</taxon>
        <taxon>Magnoliopsida</taxon>
        <taxon>eudicotyledons</taxon>
        <taxon>Gunneridae</taxon>
        <taxon>Pentapetalae</taxon>
        <taxon>asterids</taxon>
        <taxon>lamiids</taxon>
        <taxon>Lamiales</taxon>
        <taxon>Bignoniaceae</taxon>
        <taxon>Crescentiina</taxon>
        <taxon>Tabebuia alliance</taxon>
        <taxon>Handroanthus</taxon>
    </lineage>
</organism>
<gene>
    <name evidence="8" type="ORF">CDL12_20421</name>
    <name evidence="7" type="ORF">CDL12_27458</name>
</gene>
<dbReference type="PANTHER" id="PTHR47994">
    <property type="entry name" value="F14D16.11-RELATED"/>
    <property type="match status" value="1"/>
</dbReference>
<evidence type="ECO:0000256" key="1">
    <source>
        <dbReference type="ARBA" id="ARBA00004123"/>
    </source>
</evidence>
<keyword evidence="2" id="KW-0677">Repeat</keyword>
<evidence type="ECO:0000256" key="4">
    <source>
        <dbReference type="ARBA" id="ARBA00023242"/>
    </source>
</evidence>
<protein>
    <submittedName>
        <fullName evidence="7">Transcription factor, Myb superfamily</fullName>
    </submittedName>
</protein>
<dbReference type="SUPFAM" id="SSF46689">
    <property type="entry name" value="Homeodomain-like"/>
    <property type="match status" value="1"/>
</dbReference>
<dbReference type="AlphaFoldDB" id="A0A2G9G3Z2"/>
<dbReference type="GO" id="GO:0005634">
    <property type="term" value="C:nucleus"/>
    <property type="evidence" value="ECO:0007669"/>
    <property type="project" value="UniProtKB-SubCell"/>
</dbReference>
<dbReference type="Pfam" id="PF00249">
    <property type="entry name" value="Myb_DNA-binding"/>
    <property type="match status" value="1"/>
</dbReference>
<comment type="caution">
    <text evidence="7">The sequence shown here is derived from an EMBL/GenBank/DDBJ whole genome shotgun (WGS) entry which is preliminary data.</text>
</comment>
<evidence type="ECO:0000256" key="2">
    <source>
        <dbReference type="ARBA" id="ARBA00022737"/>
    </source>
</evidence>
<evidence type="ECO:0000259" key="6">
    <source>
        <dbReference type="PROSITE" id="PS51294"/>
    </source>
</evidence>
<dbReference type="EMBL" id="NKXS01007214">
    <property type="protein sequence ID" value="PIN00037.1"/>
    <property type="molecule type" value="Genomic_DNA"/>
</dbReference>
<dbReference type="PANTHER" id="PTHR47994:SF5">
    <property type="entry name" value="F14D16.11-RELATED"/>
    <property type="match status" value="1"/>
</dbReference>
<feature type="domain" description="Myb-like" evidence="5">
    <location>
        <begin position="9"/>
        <end position="59"/>
    </location>
</feature>
<evidence type="ECO:0000313" key="9">
    <source>
        <dbReference type="Proteomes" id="UP000231279"/>
    </source>
</evidence>
<evidence type="ECO:0000259" key="5">
    <source>
        <dbReference type="PROSITE" id="PS50090"/>
    </source>
</evidence>
<reference evidence="9" key="2">
    <citation type="journal article" date="2018" name="Gigascience">
        <title>Genome assembly of the Pink Ipe (Handroanthus impetiginosus, Bignoniaceae), a highly valued, ecologically keystone Neotropical timber forest tree.</title>
        <authorList>
            <person name="Silva-Junior O.B."/>
            <person name="Grattapaglia D."/>
            <person name="Novaes E."/>
            <person name="Collevatti R.G."/>
        </authorList>
    </citation>
    <scope>NUCLEOTIDE SEQUENCE [LARGE SCALE GENOMIC DNA]</scope>
    <source>
        <strain evidence="9">cv. UFG-1</strain>
    </source>
</reference>
<comment type="subcellular location">
    <subcellularLocation>
        <location evidence="1">Nucleus</location>
    </subcellularLocation>
</comment>
<evidence type="ECO:0000313" key="7">
    <source>
        <dbReference type="EMBL" id="PIN00037.1"/>
    </source>
</evidence>
<dbReference type="InterPro" id="IPR009057">
    <property type="entry name" value="Homeodomain-like_sf"/>
</dbReference>
<reference evidence="7" key="1">
    <citation type="submission" date="2017-07" db="EMBL/GenBank/DDBJ databases">
        <authorList>
            <person name="Sun Z.S."/>
            <person name="Albrecht U."/>
            <person name="Echele G."/>
            <person name="Lee C.C."/>
        </authorList>
    </citation>
    <scope>NUCLEOTIDE SEQUENCE</scope>
    <source>
        <strain evidence="7">UFG-1</strain>
        <tissue evidence="7">Leaf</tissue>
    </source>
</reference>
<proteinExistence type="predicted"/>
<dbReference type="SMART" id="SM00717">
    <property type="entry name" value="SANT"/>
    <property type="match status" value="1"/>
</dbReference>
<dbReference type="Proteomes" id="UP000231279">
    <property type="component" value="Unassembled WGS sequence"/>
</dbReference>
<feature type="domain" description="HTH myb-type" evidence="6">
    <location>
        <begin position="9"/>
        <end position="63"/>
    </location>
</feature>
<dbReference type="InterPro" id="IPR017930">
    <property type="entry name" value="Myb_dom"/>
</dbReference>